<evidence type="ECO:0000256" key="2">
    <source>
        <dbReference type="SAM" id="MobiDB-lite"/>
    </source>
</evidence>
<dbReference type="SUPFAM" id="SSF53335">
    <property type="entry name" value="S-adenosyl-L-methionine-dependent methyltransferases"/>
    <property type="match status" value="1"/>
</dbReference>
<protein>
    <recommendedName>
        <fullName evidence="5">Spermidine synthase</fullName>
    </recommendedName>
</protein>
<evidence type="ECO:0000256" key="1">
    <source>
        <dbReference type="ARBA" id="ARBA00023115"/>
    </source>
</evidence>
<dbReference type="Gene3D" id="3.40.50.150">
    <property type="entry name" value="Vaccinia Virus protein VP39"/>
    <property type="match status" value="1"/>
</dbReference>
<dbReference type="STRING" id="262209.AWH69_00925"/>
<comment type="caution">
    <text evidence="3">The sequence shown here is derived from an EMBL/GenBank/DDBJ whole genome shotgun (WGS) entry which is preliminary data.</text>
</comment>
<sequence>MSEVELVHDEHGGVSVVVGGQPQSYVSLDDPEGLVFEYVQHLAAVVDALLPASAHPRVAITHVGGAGLSLPRWVHATRPGSPQVVLEPDTALTELVRRELPLPRGHRIRVRPQRGREGVAALADASADVVVVDAFADGAVPADLVTQEFFADVARVLRPGGVVLMNCPDDPGLRYLVRVAAGMREGVGPVALVALRDVLKGRRYGNAVLVASPDGVDADAITRQLRRWPFPSGVMTPGELLARAGGARPIHDGEDVPPPTAPDPGAWRAR</sequence>
<dbReference type="AlphaFoldDB" id="A0A176QF32"/>
<dbReference type="RefSeq" id="WP_068270114.1">
    <property type="nucleotide sequence ID" value="NZ_LQZG01000001.1"/>
</dbReference>
<keyword evidence="1" id="KW-0620">Polyamine biosynthesis</keyword>
<dbReference type="GO" id="GO:0006596">
    <property type="term" value="P:polyamine biosynthetic process"/>
    <property type="evidence" value="ECO:0007669"/>
    <property type="project" value="UniProtKB-KW"/>
</dbReference>
<dbReference type="PANTHER" id="PTHR43317:SF1">
    <property type="entry name" value="THERMOSPERMINE SYNTHASE ACAULIS5"/>
    <property type="match status" value="1"/>
</dbReference>
<gene>
    <name evidence="3" type="ORF">AWH69_00925</name>
</gene>
<dbReference type="NCBIfam" id="NF037959">
    <property type="entry name" value="MFS_SpdSyn"/>
    <property type="match status" value="1"/>
</dbReference>
<evidence type="ECO:0000313" key="4">
    <source>
        <dbReference type="Proteomes" id="UP000076976"/>
    </source>
</evidence>
<dbReference type="InterPro" id="IPR029063">
    <property type="entry name" value="SAM-dependent_MTases_sf"/>
</dbReference>
<feature type="region of interest" description="Disordered" evidence="2">
    <location>
        <begin position="245"/>
        <end position="270"/>
    </location>
</feature>
<dbReference type="CDD" id="cd02440">
    <property type="entry name" value="AdoMet_MTases"/>
    <property type="match status" value="1"/>
</dbReference>
<dbReference type="Proteomes" id="UP000076976">
    <property type="component" value="Unassembled WGS sequence"/>
</dbReference>
<evidence type="ECO:0000313" key="3">
    <source>
        <dbReference type="EMBL" id="OAB88407.1"/>
    </source>
</evidence>
<reference evidence="3 4" key="1">
    <citation type="submission" date="2016-01" db="EMBL/GenBank/DDBJ databases">
        <title>Janibacter melonis strain CD11_4 genome sequencing and assembly.</title>
        <authorList>
            <person name="Nair G.R."/>
            <person name="Kaur G."/>
            <person name="Chander A.M."/>
            <person name="Mayilraj S."/>
        </authorList>
    </citation>
    <scope>NUCLEOTIDE SEQUENCE [LARGE SCALE GENOMIC DNA]</scope>
    <source>
        <strain evidence="3 4">CD11-4</strain>
    </source>
</reference>
<proteinExistence type="predicted"/>
<dbReference type="PANTHER" id="PTHR43317">
    <property type="entry name" value="THERMOSPERMINE SYNTHASE ACAULIS5"/>
    <property type="match status" value="1"/>
</dbReference>
<organism evidence="3 4">
    <name type="scientific">Janibacter melonis</name>
    <dbReference type="NCBI Taxonomy" id="262209"/>
    <lineage>
        <taxon>Bacteria</taxon>
        <taxon>Bacillati</taxon>
        <taxon>Actinomycetota</taxon>
        <taxon>Actinomycetes</taxon>
        <taxon>Micrococcales</taxon>
        <taxon>Intrasporangiaceae</taxon>
        <taxon>Janibacter</taxon>
    </lineage>
</organism>
<keyword evidence="4" id="KW-1185">Reference proteome</keyword>
<evidence type="ECO:0008006" key="5">
    <source>
        <dbReference type="Google" id="ProtNLM"/>
    </source>
</evidence>
<dbReference type="EMBL" id="LQZG01000001">
    <property type="protein sequence ID" value="OAB88407.1"/>
    <property type="molecule type" value="Genomic_DNA"/>
</dbReference>
<accession>A0A176QF32</accession>
<name>A0A176QF32_9MICO</name>